<proteinExistence type="inferred from homology"/>
<evidence type="ECO:0000256" key="5">
    <source>
        <dbReference type="ARBA" id="ARBA00023204"/>
    </source>
</evidence>
<dbReference type="Pfam" id="PF07934">
    <property type="entry name" value="OGG_N"/>
    <property type="match status" value="1"/>
</dbReference>
<accession>A0A0U9HEA9</accession>
<feature type="domain" description="HhH-GPD" evidence="10">
    <location>
        <begin position="121"/>
        <end position="284"/>
    </location>
</feature>
<organism evidence="11">
    <name type="scientific">Tepidanaerobacter syntrophicus</name>
    <dbReference type="NCBI Taxonomy" id="224999"/>
    <lineage>
        <taxon>Bacteria</taxon>
        <taxon>Bacillati</taxon>
        <taxon>Bacillota</taxon>
        <taxon>Clostridia</taxon>
        <taxon>Thermosediminibacterales</taxon>
        <taxon>Tepidanaerobacteraceae</taxon>
        <taxon>Tepidanaerobacter</taxon>
    </lineage>
</organism>
<dbReference type="Gene3D" id="3.30.310.260">
    <property type="match status" value="1"/>
</dbReference>
<sequence>MGEILDRSELTIENIMPFNIKIIAEGGQAFRWNYIKDCNYIGVVGDRVLQVCQDGDKLIVRSNKNEEVKDFLIDYFDLARDYKKIENELLKYKEIADAVLYCSGYRILFQDPWETIISFIISANNQIRNIKNTIENICQKYGNPLEFQGKTYYSFPGPEILASLSCDELKETRCGYRAKYIIETAKMVTNKEVDIYSLGKLSTDEARKELLRFPGVGRKVADCILLYSMRKFDAFPIDVWIKRVLEHIYFNGKEVPIRKLQNFAESKFGNLAGFAQQYLFYYARNHLRSFANAQDDRRET</sequence>
<dbReference type="EC" id="4.2.99.18" evidence="2"/>
<evidence type="ECO:0000256" key="7">
    <source>
        <dbReference type="ARBA" id="ARBA00023268"/>
    </source>
</evidence>
<dbReference type="InterPro" id="IPR052054">
    <property type="entry name" value="Oxidative_DNA_repair_enzyme"/>
</dbReference>
<reference evidence="11" key="1">
    <citation type="journal article" date="2016" name="Genome Announc.">
        <title>Draft Genome Sequence of the Syntrophic Lactate-Degrading Bacterium Tepidanaerobacter syntrophicus JLT.</title>
        <authorList>
            <person name="Matsuura N."/>
            <person name="Ohashi A."/>
            <person name="Tourlousse D.M."/>
            <person name="Sekiguchi Y."/>
        </authorList>
    </citation>
    <scope>NUCLEOTIDE SEQUENCE [LARGE SCALE GENOMIC DNA]</scope>
    <source>
        <strain evidence="11">JL</strain>
    </source>
</reference>
<dbReference type="Proteomes" id="UP000062160">
    <property type="component" value="Unassembled WGS sequence"/>
</dbReference>
<dbReference type="GO" id="GO:0006289">
    <property type="term" value="P:nucleotide-excision repair"/>
    <property type="evidence" value="ECO:0007669"/>
    <property type="project" value="InterPro"/>
</dbReference>
<evidence type="ECO:0000256" key="1">
    <source>
        <dbReference type="ARBA" id="ARBA00010679"/>
    </source>
</evidence>
<evidence type="ECO:0000256" key="6">
    <source>
        <dbReference type="ARBA" id="ARBA00023239"/>
    </source>
</evidence>
<name>A0A0U9HEA9_9FIRM</name>
<dbReference type="InterPro" id="IPR011257">
    <property type="entry name" value="DNA_glycosylase"/>
</dbReference>
<dbReference type="CDD" id="cd00056">
    <property type="entry name" value="ENDO3c"/>
    <property type="match status" value="1"/>
</dbReference>
<evidence type="ECO:0000256" key="3">
    <source>
        <dbReference type="ARBA" id="ARBA00022763"/>
    </source>
</evidence>
<keyword evidence="4" id="KW-0378">Hydrolase</keyword>
<evidence type="ECO:0000256" key="9">
    <source>
        <dbReference type="ARBA" id="ARBA00044632"/>
    </source>
</evidence>
<dbReference type="STRING" id="224999.GCA_001485475_00457"/>
<keyword evidence="3" id="KW-0227">DNA damage</keyword>
<dbReference type="GO" id="GO:0006284">
    <property type="term" value="P:base-excision repair"/>
    <property type="evidence" value="ECO:0007669"/>
    <property type="project" value="InterPro"/>
</dbReference>
<dbReference type="SUPFAM" id="SSF48150">
    <property type="entry name" value="DNA-glycosylase"/>
    <property type="match status" value="1"/>
</dbReference>
<dbReference type="Pfam" id="PF00730">
    <property type="entry name" value="HhH-GPD"/>
    <property type="match status" value="1"/>
</dbReference>
<evidence type="ECO:0000313" key="11">
    <source>
        <dbReference type="EMBL" id="GAQ24475.1"/>
    </source>
</evidence>
<dbReference type="AlphaFoldDB" id="A0A0U9HEA9"/>
<gene>
    <name evidence="11" type="ORF">TSYNT_5304</name>
</gene>
<dbReference type="SMART" id="SM00478">
    <property type="entry name" value="ENDO3c"/>
    <property type="match status" value="1"/>
</dbReference>
<keyword evidence="12" id="KW-1185">Reference proteome</keyword>
<dbReference type="InterPro" id="IPR003265">
    <property type="entry name" value="HhH-GPD_domain"/>
</dbReference>
<dbReference type="PANTHER" id="PTHR10242">
    <property type="entry name" value="8-OXOGUANINE DNA GLYCOSYLASE"/>
    <property type="match status" value="1"/>
</dbReference>
<dbReference type="SUPFAM" id="SSF55945">
    <property type="entry name" value="TATA-box binding protein-like"/>
    <property type="match status" value="1"/>
</dbReference>
<dbReference type="PANTHER" id="PTHR10242:SF2">
    <property type="entry name" value="N-GLYCOSYLASE_DNA LYASE"/>
    <property type="match status" value="1"/>
</dbReference>
<dbReference type="RefSeq" id="WP_238142620.1">
    <property type="nucleotide sequence ID" value="NZ_BSDN01000001.1"/>
</dbReference>
<keyword evidence="8" id="KW-0326">Glycosidase</keyword>
<dbReference type="Gene3D" id="1.10.1670.10">
    <property type="entry name" value="Helix-hairpin-Helix base-excision DNA repair enzymes (C-terminal)"/>
    <property type="match status" value="1"/>
</dbReference>
<evidence type="ECO:0000313" key="12">
    <source>
        <dbReference type="Proteomes" id="UP000062160"/>
    </source>
</evidence>
<keyword evidence="7" id="KW-0511">Multifunctional enzyme</keyword>
<dbReference type="InterPro" id="IPR012904">
    <property type="entry name" value="OGG_N"/>
</dbReference>
<comment type="similarity">
    <text evidence="1">Belongs to the type-1 OGG1 family.</text>
</comment>
<dbReference type="InterPro" id="IPR023170">
    <property type="entry name" value="HhH_base_excis_C"/>
</dbReference>
<comment type="catalytic activity">
    <reaction evidence="9">
        <text>2'-deoxyribonucleotide-(2'-deoxyribose 5'-phosphate)-2'-deoxyribonucleotide-DNA = a 3'-end 2'-deoxyribonucleotide-(2,3-dehydro-2,3-deoxyribose 5'-phosphate)-DNA + a 5'-end 5'-phospho-2'-deoxyribonucleoside-DNA + H(+)</text>
        <dbReference type="Rhea" id="RHEA:66592"/>
        <dbReference type="Rhea" id="RHEA-COMP:13180"/>
        <dbReference type="Rhea" id="RHEA-COMP:16897"/>
        <dbReference type="Rhea" id="RHEA-COMP:17067"/>
        <dbReference type="ChEBI" id="CHEBI:15378"/>
        <dbReference type="ChEBI" id="CHEBI:136412"/>
        <dbReference type="ChEBI" id="CHEBI:157695"/>
        <dbReference type="ChEBI" id="CHEBI:167181"/>
        <dbReference type="EC" id="4.2.99.18"/>
    </reaction>
</comment>
<evidence type="ECO:0000256" key="2">
    <source>
        <dbReference type="ARBA" id="ARBA00012720"/>
    </source>
</evidence>
<dbReference type="Gene3D" id="1.10.340.30">
    <property type="entry name" value="Hypothetical protein, domain 2"/>
    <property type="match status" value="1"/>
</dbReference>
<keyword evidence="6 11" id="KW-0456">Lyase</keyword>
<protein>
    <recommendedName>
        <fullName evidence="2">DNA-(apurinic or apyrimidinic site) lyase</fullName>
        <ecNumber evidence="2">4.2.99.18</ecNumber>
    </recommendedName>
</protein>
<dbReference type="GO" id="GO:0003684">
    <property type="term" value="F:damaged DNA binding"/>
    <property type="evidence" value="ECO:0007669"/>
    <property type="project" value="InterPro"/>
</dbReference>
<evidence type="ECO:0000256" key="4">
    <source>
        <dbReference type="ARBA" id="ARBA00022801"/>
    </source>
</evidence>
<dbReference type="GO" id="GO:0008534">
    <property type="term" value="F:oxidized purine nucleobase lesion DNA N-glycosylase activity"/>
    <property type="evidence" value="ECO:0007669"/>
    <property type="project" value="InterPro"/>
</dbReference>
<dbReference type="GO" id="GO:0140078">
    <property type="term" value="F:class I DNA-(apurinic or apyrimidinic site) endonuclease activity"/>
    <property type="evidence" value="ECO:0007669"/>
    <property type="project" value="UniProtKB-EC"/>
</dbReference>
<keyword evidence="5" id="KW-0234">DNA repair</keyword>
<evidence type="ECO:0000259" key="10">
    <source>
        <dbReference type="SMART" id="SM00478"/>
    </source>
</evidence>
<dbReference type="EMBL" id="DF976999">
    <property type="protein sequence ID" value="GAQ24475.1"/>
    <property type="molecule type" value="Genomic_DNA"/>
</dbReference>
<evidence type="ECO:0000256" key="8">
    <source>
        <dbReference type="ARBA" id="ARBA00023295"/>
    </source>
</evidence>